<reference evidence="2 3" key="1">
    <citation type="submission" date="2024-06" db="EMBL/GenBank/DDBJ databases">
        <title>The Natural Products Discovery Center: Release of the First 8490 Sequenced Strains for Exploring Actinobacteria Biosynthetic Diversity.</title>
        <authorList>
            <person name="Kalkreuter E."/>
            <person name="Kautsar S.A."/>
            <person name="Yang D."/>
            <person name="Bader C.D."/>
            <person name="Teijaro C.N."/>
            <person name="Fluegel L."/>
            <person name="Davis C.M."/>
            <person name="Simpson J.R."/>
            <person name="Lauterbach L."/>
            <person name="Steele A.D."/>
            <person name="Gui C."/>
            <person name="Meng S."/>
            <person name="Li G."/>
            <person name="Viehrig K."/>
            <person name="Ye F."/>
            <person name="Su P."/>
            <person name="Kiefer A.F."/>
            <person name="Nichols A."/>
            <person name="Cepeda A.J."/>
            <person name="Yan W."/>
            <person name="Fan B."/>
            <person name="Jiang Y."/>
            <person name="Adhikari A."/>
            <person name="Zheng C.-J."/>
            <person name="Schuster L."/>
            <person name="Cowan T.M."/>
            <person name="Smanski M.J."/>
            <person name="Chevrette M.G."/>
            <person name="De Carvalho L.P.S."/>
            <person name="Shen B."/>
        </authorList>
    </citation>
    <scope>NUCLEOTIDE SEQUENCE [LARGE SCALE GENOMIC DNA]</scope>
    <source>
        <strain evidence="2 3">NPDC050100</strain>
    </source>
</reference>
<keyword evidence="3" id="KW-1185">Reference proteome</keyword>
<evidence type="ECO:0000256" key="1">
    <source>
        <dbReference type="SAM" id="SignalP"/>
    </source>
</evidence>
<dbReference type="EMBL" id="JBFALK010000003">
    <property type="protein sequence ID" value="MEV0968417.1"/>
    <property type="molecule type" value="Genomic_DNA"/>
</dbReference>
<dbReference type="PROSITE" id="PS51318">
    <property type="entry name" value="TAT"/>
    <property type="match status" value="1"/>
</dbReference>
<protein>
    <recommendedName>
        <fullName evidence="4">SH3 domain-containing protein</fullName>
    </recommendedName>
</protein>
<evidence type="ECO:0000313" key="2">
    <source>
        <dbReference type="EMBL" id="MEV0968417.1"/>
    </source>
</evidence>
<feature type="chain" id="PRO_5046161301" description="SH3 domain-containing protein" evidence="1">
    <location>
        <begin position="33"/>
        <end position="153"/>
    </location>
</feature>
<sequence length="153" mass="15981">MTFGRRFLSTAAAGALVVGGLSVTLSAGPANASAANCTNGANGFTSIPYNKSGTVETTKDLGGGRRAELHIAWINGVPHRWARISGATKAGDLVWMDYSTTYGDGWIQCGPFTVQSNGSPNTSAAHKATREPGEQFRACGRRVDGDSMCGPWL</sequence>
<dbReference type="Proteomes" id="UP001551675">
    <property type="component" value="Unassembled WGS sequence"/>
</dbReference>
<dbReference type="InterPro" id="IPR006311">
    <property type="entry name" value="TAT_signal"/>
</dbReference>
<keyword evidence="1" id="KW-0732">Signal</keyword>
<proteinExistence type="predicted"/>
<accession>A0ABV3G9Z1</accession>
<feature type="signal peptide" evidence="1">
    <location>
        <begin position="1"/>
        <end position="32"/>
    </location>
</feature>
<evidence type="ECO:0000313" key="3">
    <source>
        <dbReference type="Proteomes" id="UP001551675"/>
    </source>
</evidence>
<name>A0ABV3G9Z1_MICGL</name>
<organism evidence="2 3">
    <name type="scientific">Microtetraspora glauca</name>
    <dbReference type="NCBI Taxonomy" id="1996"/>
    <lineage>
        <taxon>Bacteria</taxon>
        <taxon>Bacillati</taxon>
        <taxon>Actinomycetota</taxon>
        <taxon>Actinomycetes</taxon>
        <taxon>Streptosporangiales</taxon>
        <taxon>Streptosporangiaceae</taxon>
        <taxon>Microtetraspora</taxon>
    </lineage>
</organism>
<evidence type="ECO:0008006" key="4">
    <source>
        <dbReference type="Google" id="ProtNLM"/>
    </source>
</evidence>
<gene>
    <name evidence="2" type="ORF">AB0I59_07265</name>
</gene>
<comment type="caution">
    <text evidence="2">The sequence shown here is derived from an EMBL/GenBank/DDBJ whole genome shotgun (WGS) entry which is preliminary data.</text>
</comment>
<dbReference type="RefSeq" id="WP_061252458.1">
    <property type="nucleotide sequence ID" value="NZ_JBFALK010000003.1"/>
</dbReference>